<protein>
    <submittedName>
        <fullName evidence="1">Uncharacterized protein</fullName>
    </submittedName>
</protein>
<gene>
    <name evidence="1" type="ORF">ACFOET_08780</name>
</gene>
<sequence>MAFTDRPVGDGTTVENILSLANPDDMRLVLNGMIDHGFFNEPNSSVFRSSA</sequence>
<reference evidence="2" key="1">
    <citation type="journal article" date="2019" name="Int. J. Syst. Evol. Microbiol.">
        <title>The Global Catalogue of Microorganisms (GCM) 10K type strain sequencing project: providing services to taxonomists for standard genome sequencing and annotation.</title>
        <authorList>
            <consortium name="The Broad Institute Genomics Platform"/>
            <consortium name="The Broad Institute Genome Sequencing Center for Infectious Disease"/>
            <person name="Wu L."/>
            <person name="Ma J."/>
        </authorList>
    </citation>
    <scope>NUCLEOTIDE SEQUENCE [LARGE SCALE GENOMIC DNA]</scope>
    <source>
        <strain evidence="2">KCTC 52416</strain>
    </source>
</reference>
<dbReference type="Proteomes" id="UP001595526">
    <property type="component" value="Unassembled WGS sequence"/>
</dbReference>
<accession>A0ABV7JI36</accession>
<name>A0ABV7JI36_9SPHI</name>
<organism evidence="1 2">
    <name type="scientific">Parapedobacter deserti</name>
    <dbReference type="NCBI Taxonomy" id="1912957"/>
    <lineage>
        <taxon>Bacteria</taxon>
        <taxon>Pseudomonadati</taxon>
        <taxon>Bacteroidota</taxon>
        <taxon>Sphingobacteriia</taxon>
        <taxon>Sphingobacteriales</taxon>
        <taxon>Sphingobacteriaceae</taxon>
        <taxon>Parapedobacter</taxon>
    </lineage>
</organism>
<evidence type="ECO:0000313" key="2">
    <source>
        <dbReference type="Proteomes" id="UP001595526"/>
    </source>
</evidence>
<dbReference type="EMBL" id="JBHRTA010000029">
    <property type="protein sequence ID" value="MFC3197705.1"/>
    <property type="molecule type" value="Genomic_DNA"/>
</dbReference>
<keyword evidence="2" id="KW-1185">Reference proteome</keyword>
<proteinExistence type="predicted"/>
<dbReference type="RefSeq" id="WP_379021650.1">
    <property type="nucleotide sequence ID" value="NZ_JBHRTA010000029.1"/>
</dbReference>
<comment type="caution">
    <text evidence="1">The sequence shown here is derived from an EMBL/GenBank/DDBJ whole genome shotgun (WGS) entry which is preliminary data.</text>
</comment>
<evidence type="ECO:0000313" key="1">
    <source>
        <dbReference type="EMBL" id="MFC3197705.1"/>
    </source>
</evidence>